<accession>A0AA88LEC2</accession>
<dbReference type="Proteomes" id="UP001187531">
    <property type="component" value="Unassembled WGS sequence"/>
</dbReference>
<reference evidence="1" key="1">
    <citation type="submission" date="2023-07" db="EMBL/GenBank/DDBJ databases">
        <title>Chromosome-level genome assembly of Artemia franciscana.</title>
        <authorList>
            <person name="Jo E."/>
        </authorList>
    </citation>
    <scope>NUCLEOTIDE SEQUENCE</scope>
    <source>
        <tissue evidence="1">Whole body</tissue>
    </source>
</reference>
<evidence type="ECO:0008006" key="3">
    <source>
        <dbReference type="Google" id="ProtNLM"/>
    </source>
</evidence>
<proteinExistence type="predicted"/>
<comment type="caution">
    <text evidence="1">The sequence shown here is derived from an EMBL/GenBank/DDBJ whole genome shotgun (WGS) entry which is preliminary data.</text>
</comment>
<name>A0AA88LEC2_ARTSF</name>
<organism evidence="1 2">
    <name type="scientific">Artemia franciscana</name>
    <name type="common">Brine shrimp</name>
    <name type="synonym">Artemia sanfranciscana</name>
    <dbReference type="NCBI Taxonomy" id="6661"/>
    <lineage>
        <taxon>Eukaryota</taxon>
        <taxon>Metazoa</taxon>
        <taxon>Ecdysozoa</taxon>
        <taxon>Arthropoda</taxon>
        <taxon>Crustacea</taxon>
        <taxon>Branchiopoda</taxon>
        <taxon>Anostraca</taxon>
        <taxon>Artemiidae</taxon>
        <taxon>Artemia</taxon>
    </lineage>
</organism>
<dbReference type="AlphaFoldDB" id="A0AA88LEC2"/>
<evidence type="ECO:0000313" key="1">
    <source>
        <dbReference type="EMBL" id="KAK2721646.1"/>
    </source>
</evidence>
<gene>
    <name evidence="1" type="ORF">QYM36_003820</name>
</gene>
<dbReference type="EMBL" id="JAVRJZ010000006">
    <property type="protein sequence ID" value="KAK2721646.1"/>
    <property type="molecule type" value="Genomic_DNA"/>
</dbReference>
<keyword evidence="2" id="KW-1185">Reference proteome</keyword>
<evidence type="ECO:0000313" key="2">
    <source>
        <dbReference type="Proteomes" id="UP001187531"/>
    </source>
</evidence>
<sequence>MNQVIELNRGLKNIQCGFRRNRNTEDVMLMFMNDAVYALENKKVLLMAFLDVVSAFDSMVHRHILEAIMAAAVKGQLLEFSDSFLEGREVKIKVGSTRLDYQSENTKYDAALEVVLVAGVGDNNFFQNVIPMIKY</sequence>
<protein>
    <recommendedName>
        <fullName evidence="3">Reverse transcriptase domain-containing protein</fullName>
    </recommendedName>
</protein>